<dbReference type="AlphaFoldDB" id="A0AAN9HNB9"/>
<reference evidence="1 2" key="1">
    <citation type="submission" date="2024-01" db="EMBL/GenBank/DDBJ databases">
        <title>The genomes of 5 underutilized Papilionoideae crops provide insights into root nodulation and disease resistanc.</title>
        <authorList>
            <person name="Yuan L."/>
        </authorList>
    </citation>
    <scope>NUCLEOTIDE SEQUENCE [LARGE SCALE GENOMIC DNA]</scope>
    <source>
        <strain evidence="1">ZHUSHIDOU_FW_LH</strain>
        <tissue evidence="1">Leaf</tissue>
    </source>
</reference>
<name>A0AAN9HNB9_CROPI</name>
<protein>
    <submittedName>
        <fullName evidence="1">Uncharacterized protein</fullName>
    </submittedName>
</protein>
<sequence>MEVIMEILTIVEEVIMEILTICSLGGYHCGSENVGYLIPIDGVNVMSLPGRVLRQWTLGELTREGTLMYDYGSIQLEYPSSPLSTNASNLSLAVSGSSGSEYRRKSRWSVIVAMVLDPSVDSGDFRLS</sequence>
<comment type="caution">
    <text evidence="1">The sequence shown here is derived from an EMBL/GenBank/DDBJ whole genome shotgun (WGS) entry which is preliminary data.</text>
</comment>
<keyword evidence="2" id="KW-1185">Reference proteome</keyword>
<gene>
    <name evidence="1" type="ORF">RIF29_37952</name>
</gene>
<evidence type="ECO:0000313" key="2">
    <source>
        <dbReference type="Proteomes" id="UP001372338"/>
    </source>
</evidence>
<dbReference type="Proteomes" id="UP001372338">
    <property type="component" value="Unassembled WGS sequence"/>
</dbReference>
<dbReference type="EMBL" id="JAYWIO010000008">
    <property type="protein sequence ID" value="KAK7243164.1"/>
    <property type="molecule type" value="Genomic_DNA"/>
</dbReference>
<organism evidence="1 2">
    <name type="scientific">Crotalaria pallida</name>
    <name type="common">Smooth rattlebox</name>
    <name type="synonym">Crotalaria striata</name>
    <dbReference type="NCBI Taxonomy" id="3830"/>
    <lineage>
        <taxon>Eukaryota</taxon>
        <taxon>Viridiplantae</taxon>
        <taxon>Streptophyta</taxon>
        <taxon>Embryophyta</taxon>
        <taxon>Tracheophyta</taxon>
        <taxon>Spermatophyta</taxon>
        <taxon>Magnoliopsida</taxon>
        <taxon>eudicotyledons</taxon>
        <taxon>Gunneridae</taxon>
        <taxon>Pentapetalae</taxon>
        <taxon>rosids</taxon>
        <taxon>fabids</taxon>
        <taxon>Fabales</taxon>
        <taxon>Fabaceae</taxon>
        <taxon>Papilionoideae</taxon>
        <taxon>50 kb inversion clade</taxon>
        <taxon>genistoids sensu lato</taxon>
        <taxon>core genistoids</taxon>
        <taxon>Crotalarieae</taxon>
        <taxon>Crotalaria</taxon>
    </lineage>
</organism>
<accession>A0AAN9HNB9</accession>
<evidence type="ECO:0000313" key="1">
    <source>
        <dbReference type="EMBL" id="KAK7243164.1"/>
    </source>
</evidence>
<proteinExistence type="predicted"/>